<accession>A0A9Q1GE45</accession>
<dbReference type="EMBL" id="JAINUF010000001">
    <property type="protein sequence ID" value="KAJ8381903.1"/>
    <property type="molecule type" value="Genomic_DNA"/>
</dbReference>
<keyword evidence="2" id="KW-1185">Reference proteome</keyword>
<sequence length="140" mass="15560">MGMVIVHLKRTGFSNTGRVYDESHTLELTSEDPGGRGGRSPWVWLMRTEEAFHSPPPGLLWPSVRGSPVLQLACSESWACASPFTPGNEKKPSVHSRPRRPFQLGCCPPPTLRFSGWLCSPRLREILALHVPLAILPFSF</sequence>
<name>A0A9Q1GE45_SYNKA</name>
<reference evidence="1" key="1">
    <citation type="journal article" date="2023" name="Science">
        <title>Genome structures resolve the early diversification of teleost fishes.</title>
        <authorList>
            <person name="Parey E."/>
            <person name="Louis A."/>
            <person name="Montfort J."/>
            <person name="Bouchez O."/>
            <person name="Roques C."/>
            <person name="Iampietro C."/>
            <person name="Lluch J."/>
            <person name="Castinel A."/>
            <person name="Donnadieu C."/>
            <person name="Desvignes T."/>
            <person name="Floi Bucao C."/>
            <person name="Jouanno E."/>
            <person name="Wen M."/>
            <person name="Mejri S."/>
            <person name="Dirks R."/>
            <person name="Jansen H."/>
            <person name="Henkel C."/>
            <person name="Chen W.J."/>
            <person name="Zahm M."/>
            <person name="Cabau C."/>
            <person name="Klopp C."/>
            <person name="Thompson A.W."/>
            <person name="Robinson-Rechavi M."/>
            <person name="Braasch I."/>
            <person name="Lecointre G."/>
            <person name="Bobe J."/>
            <person name="Postlethwait J.H."/>
            <person name="Berthelot C."/>
            <person name="Roest Crollius H."/>
            <person name="Guiguen Y."/>
        </authorList>
    </citation>
    <scope>NUCLEOTIDE SEQUENCE</scope>
    <source>
        <strain evidence="1">WJC10195</strain>
    </source>
</reference>
<gene>
    <name evidence="1" type="ORF">SKAU_G00026810</name>
</gene>
<organism evidence="1 2">
    <name type="scientific">Synaphobranchus kaupii</name>
    <name type="common">Kaup's arrowtooth eel</name>
    <dbReference type="NCBI Taxonomy" id="118154"/>
    <lineage>
        <taxon>Eukaryota</taxon>
        <taxon>Metazoa</taxon>
        <taxon>Chordata</taxon>
        <taxon>Craniata</taxon>
        <taxon>Vertebrata</taxon>
        <taxon>Euteleostomi</taxon>
        <taxon>Actinopterygii</taxon>
        <taxon>Neopterygii</taxon>
        <taxon>Teleostei</taxon>
        <taxon>Anguilliformes</taxon>
        <taxon>Synaphobranchidae</taxon>
        <taxon>Synaphobranchus</taxon>
    </lineage>
</organism>
<protein>
    <submittedName>
        <fullName evidence="1">Uncharacterized protein</fullName>
    </submittedName>
</protein>
<evidence type="ECO:0000313" key="2">
    <source>
        <dbReference type="Proteomes" id="UP001152622"/>
    </source>
</evidence>
<dbReference type="Proteomes" id="UP001152622">
    <property type="component" value="Chromosome 1"/>
</dbReference>
<proteinExistence type="predicted"/>
<comment type="caution">
    <text evidence="1">The sequence shown here is derived from an EMBL/GenBank/DDBJ whole genome shotgun (WGS) entry which is preliminary data.</text>
</comment>
<evidence type="ECO:0000313" key="1">
    <source>
        <dbReference type="EMBL" id="KAJ8381903.1"/>
    </source>
</evidence>
<dbReference type="AlphaFoldDB" id="A0A9Q1GE45"/>